<evidence type="ECO:0000313" key="3">
    <source>
        <dbReference type="Proteomes" id="UP000295645"/>
    </source>
</evidence>
<dbReference type="Pfam" id="PF02597">
    <property type="entry name" value="ThiS"/>
    <property type="match status" value="1"/>
</dbReference>
<gene>
    <name evidence="2" type="ORF">EC912_101548</name>
</gene>
<keyword evidence="3" id="KW-1185">Reference proteome</keyword>
<evidence type="ECO:0000256" key="1">
    <source>
        <dbReference type="SAM" id="MobiDB-lite"/>
    </source>
</evidence>
<sequence length="85" mass="9485">MNHDDSSAFGDVTKSPVDGDTVNDVLEAMFEVYPDLRHELFHAGMLRENVSICLNGQDTRELADGLNTHVRAGDNVSTRERPTRQ</sequence>
<feature type="region of interest" description="Disordered" evidence="1">
    <location>
        <begin position="1"/>
        <end position="20"/>
    </location>
</feature>
<evidence type="ECO:0000313" key="2">
    <source>
        <dbReference type="EMBL" id="TCV97532.1"/>
    </source>
</evidence>
<organism evidence="2 3">
    <name type="scientific">Luteibacter rhizovicinus</name>
    <dbReference type="NCBI Taxonomy" id="242606"/>
    <lineage>
        <taxon>Bacteria</taxon>
        <taxon>Pseudomonadati</taxon>
        <taxon>Pseudomonadota</taxon>
        <taxon>Gammaproteobacteria</taxon>
        <taxon>Lysobacterales</taxon>
        <taxon>Rhodanobacteraceae</taxon>
        <taxon>Luteibacter</taxon>
    </lineage>
</organism>
<protein>
    <submittedName>
        <fullName evidence="2">ThiS family protein</fullName>
    </submittedName>
</protein>
<dbReference type="InterPro" id="IPR012675">
    <property type="entry name" value="Beta-grasp_dom_sf"/>
</dbReference>
<dbReference type="Gene3D" id="3.10.20.30">
    <property type="match status" value="1"/>
</dbReference>
<dbReference type="InterPro" id="IPR003749">
    <property type="entry name" value="ThiS/MoaD-like"/>
</dbReference>
<dbReference type="EMBL" id="SMCS01000001">
    <property type="protein sequence ID" value="TCV97532.1"/>
    <property type="molecule type" value="Genomic_DNA"/>
</dbReference>
<reference evidence="2 3" key="1">
    <citation type="submission" date="2019-03" db="EMBL/GenBank/DDBJ databases">
        <title>Above-ground endophytic microbial communities from plants in different locations in the United States.</title>
        <authorList>
            <person name="Frank C."/>
        </authorList>
    </citation>
    <scope>NUCLEOTIDE SEQUENCE [LARGE SCALE GENOMIC DNA]</scope>
    <source>
        <strain evidence="2 3">LP_13_YM</strain>
    </source>
</reference>
<proteinExistence type="predicted"/>
<name>A0A4R3YY99_9GAMM</name>
<accession>A0A4R3YY99</accession>
<comment type="caution">
    <text evidence="2">The sequence shown here is derived from an EMBL/GenBank/DDBJ whole genome shotgun (WGS) entry which is preliminary data.</text>
</comment>
<dbReference type="InterPro" id="IPR016155">
    <property type="entry name" value="Mopterin_synth/thiamin_S_b"/>
</dbReference>
<dbReference type="SUPFAM" id="SSF54285">
    <property type="entry name" value="MoaD/ThiS"/>
    <property type="match status" value="1"/>
</dbReference>
<dbReference type="Proteomes" id="UP000295645">
    <property type="component" value="Unassembled WGS sequence"/>
</dbReference>
<dbReference type="AlphaFoldDB" id="A0A4R3YY99"/>
<dbReference type="RefSeq" id="WP_132141586.1">
    <property type="nucleotide sequence ID" value="NZ_SMCS01000001.1"/>
</dbReference>